<dbReference type="Proteomes" id="UP000217561">
    <property type="component" value="Unassembled WGS sequence"/>
</dbReference>
<dbReference type="CDD" id="cd07381">
    <property type="entry name" value="MPP_CapA"/>
    <property type="match status" value="1"/>
</dbReference>
<dbReference type="Pfam" id="PF09587">
    <property type="entry name" value="PGA_cap"/>
    <property type="match status" value="1"/>
</dbReference>
<accession>A0ABX4HPT9</accession>
<name>A0ABX4HPT9_9BACI</name>
<protein>
    <submittedName>
        <fullName evidence="4">Capsular biosynthesis protein</fullName>
    </submittedName>
</protein>
<dbReference type="PANTHER" id="PTHR33393:SF13">
    <property type="entry name" value="PGA BIOSYNTHESIS PROTEIN CAPA"/>
    <property type="match status" value="1"/>
</dbReference>
<proteinExistence type="inferred from homology"/>
<keyword evidence="5" id="KW-1185">Reference proteome</keyword>
<dbReference type="SUPFAM" id="SSF56300">
    <property type="entry name" value="Metallo-dependent phosphatases"/>
    <property type="match status" value="1"/>
</dbReference>
<organism evidence="4 5">
    <name type="scientific">Salimicrobium humidisoli</name>
    <dbReference type="NCBI Taxonomy" id="2029857"/>
    <lineage>
        <taxon>Bacteria</taxon>
        <taxon>Bacillati</taxon>
        <taxon>Bacillota</taxon>
        <taxon>Bacilli</taxon>
        <taxon>Bacillales</taxon>
        <taxon>Bacillaceae</taxon>
        <taxon>Salimicrobium</taxon>
    </lineage>
</organism>
<evidence type="ECO:0000256" key="1">
    <source>
        <dbReference type="ARBA" id="ARBA00005662"/>
    </source>
</evidence>
<dbReference type="Gene3D" id="3.60.21.10">
    <property type="match status" value="1"/>
</dbReference>
<evidence type="ECO:0000259" key="3">
    <source>
        <dbReference type="SMART" id="SM00854"/>
    </source>
</evidence>
<gene>
    <name evidence="4" type="ORF">CKW00_10585</name>
</gene>
<dbReference type="SMART" id="SM00854">
    <property type="entry name" value="PGA_cap"/>
    <property type="match status" value="1"/>
</dbReference>
<dbReference type="InterPro" id="IPR052169">
    <property type="entry name" value="CW_Biosynth-Accessory"/>
</dbReference>
<dbReference type="PANTHER" id="PTHR33393">
    <property type="entry name" value="POLYGLUTAMINE SYNTHESIS ACCESSORY PROTEIN RV0574C-RELATED"/>
    <property type="match status" value="1"/>
</dbReference>
<evidence type="ECO:0000313" key="4">
    <source>
        <dbReference type="EMBL" id="PBB05120.1"/>
    </source>
</evidence>
<feature type="domain" description="Capsule synthesis protein CapA" evidence="3">
    <location>
        <begin position="83"/>
        <end position="322"/>
    </location>
</feature>
<reference evidence="4 5" key="1">
    <citation type="submission" date="2017-08" db="EMBL/GenBank/DDBJ databases">
        <title>Salimicrobium alkalisoli sp. nov., isolated from saline alkaline soil.</title>
        <authorList>
            <person name="Zhang G."/>
            <person name="Xiong Q."/>
        </authorList>
    </citation>
    <scope>NUCLEOTIDE SEQUENCE [LARGE SCALE GENOMIC DNA]</scope>
    <source>
        <strain evidence="4 5">WN024</strain>
    </source>
</reference>
<evidence type="ECO:0000256" key="2">
    <source>
        <dbReference type="SAM" id="MobiDB-lite"/>
    </source>
</evidence>
<sequence>MAKLLITLTMIMMLFFGSALFFVVYESTSGDIKAGDLEENAAAAGKDKKKNDGNETDGNSADETKEKAGGESMEDGSFNKEVDLTFTGDVLFEKSTKQTVADEGYAYPFHYVKEEFRSDDITFVNLETPITTRGVREDKIYNFRSEDKALDGLKKAGVDAVSLANNHTLDYGIAGLEDTLHALEKREIPFIGAGRNKEEAYRGWKTEKKGRSIHFLAFSAVLPKVSWYAEEDRPGIASGYQVERMERIIEEAEASSDHVIVQMHWGDERQTQFQAGEQQVAHRLIDAGADVIVGHHPHVLQGFEYYKDGFIAYSLGNFLFPDYVEGETAYTGYLKVRLKDDEVRPSFIPMQIRNDRIMPAPDEKEALQRMEERSANITFEQNKIVETGQP</sequence>
<dbReference type="InterPro" id="IPR019079">
    <property type="entry name" value="Capsule_synth_CapA"/>
</dbReference>
<comment type="similarity">
    <text evidence="1">Belongs to the CapA family.</text>
</comment>
<dbReference type="EMBL" id="NSGH01000017">
    <property type="protein sequence ID" value="PBB05120.1"/>
    <property type="molecule type" value="Genomic_DNA"/>
</dbReference>
<dbReference type="InterPro" id="IPR029052">
    <property type="entry name" value="Metallo-depent_PP-like"/>
</dbReference>
<comment type="caution">
    <text evidence="4">The sequence shown here is derived from an EMBL/GenBank/DDBJ whole genome shotgun (WGS) entry which is preliminary data.</text>
</comment>
<evidence type="ECO:0000313" key="5">
    <source>
        <dbReference type="Proteomes" id="UP000217561"/>
    </source>
</evidence>
<dbReference type="RefSeq" id="WP_095822536.1">
    <property type="nucleotide sequence ID" value="NZ_NSGH01000017.1"/>
</dbReference>
<feature type="region of interest" description="Disordered" evidence="2">
    <location>
        <begin position="43"/>
        <end position="77"/>
    </location>
</feature>